<evidence type="ECO:0000313" key="6">
    <source>
        <dbReference type="Proteomes" id="UP000076400"/>
    </source>
</evidence>
<dbReference type="SUPFAM" id="SSF52540">
    <property type="entry name" value="P-loop containing nucleoside triphosphate hydrolases"/>
    <property type="match status" value="1"/>
</dbReference>
<dbReference type="PANTHER" id="PTHR24220">
    <property type="entry name" value="IMPORT ATP-BINDING PROTEIN"/>
    <property type="match status" value="1"/>
</dbReference>
<dbReference type="PROSITE" id="PS50893">
    <property type="entry name" value="ABC_TRANSPORTER_2"/>
    <property type="match status" value="1"/>
</dbReference>
<dbReference type="Pfam" id="PF00005">
    <property type="entry name" value="ABC_tran"/>
    <property type="match status" value="1"/>
</dbReference>
<dbReference type="EMBL" id="LPXN01000098">
    <property type="protein sequence ID" value="KZD09437.1"/>
    <property type="molecule type" value="Genomic_DNA"/>
</dbReference>
<dbReference type="InterPro" id="IPR003593">
    <property type="entry name" value="AAA+_ATPase"/>
</dbReference>
<dbReference type="PANTHER" id="PTHR24220:SF376">
    <property type="entry name" value="ABC TRANSPORTER"/>
    <property type="match status" value="1"/>
</dbReference>
<name>A0A154W7D3_9PROT</name>
<dbReference type="AlphaFoldDB" id="A0A154W7D3"/>
<dbReference type="InterPro" id="IPR017911">
    <property type="entry name" value="MacB-like_ATP-bd"/>
</dbReference>
<dbReference type="CDD" id="cd03255">
    <property type="entry name" value="ABC_MJ0796_LolCDE_FtsE"/>
    <property type="match status" value="1"/>
</dbReference>
<reference evidence="5 6" key="1">
    <citation type="submission" date="2015-12" db="EMBL/GenBank/DDBJ databases">
        <title>Genome sequence of Oceanibaculum pacificum MCCC 1A02656.</title>
        <authorList>
            <person name="Lu L."/>
            <person name="Lai Q."/>
            <person name="Shao Z."/>
            <person name="Qian P."/>
        </authorList>
    </citation>
    <scope>NUCLEOTIDE SEQUENCE [LARGE SCALE GENOMIC DNA]</scope>
    <source>
        <strain evidence="5 6">MCCC 1A02656</strain>
    </source>
</reference>
<evidence type="ECO:0000256" key="3">
    <source>
        <dbReference type="ARBA" id="ARBA00022840"/>
    </source>
</evidence>
<organism evidence="5 6">
    <name type="scientific">Oceanibaculum pacificum</name>
    <dbReference type="NCBI Taxonomy" id="580166"/>
    <lineage>
        <taxon>Bacteria</taxon>
        <taxon>Pseudomonadati</taxon>
        <taxon>Pseudomonadota</taxon>
        <taxon>Alphaproteobacteria</taxon>
        <taxon>Rhodospirillales</taxon>
        <taxon>Oceanibaculaceae</taxon>
        <taxon>Oceanibaculum</taxon>
    </lineage>
</organism>
<evidence type="ECO:0000256" key="1">
    <source>
        <dbReference type="ARBA" id="ARBA00022448"/>
    </source>
</evidence>
<comment type="caution">
    <text evidence="5">The sequence shown here is derived from an EMBL/GenBank/DDBJ whole genome shotgun (WGS) entry which is preliminary data.</text>
</comment>
<dbReference type="SMART" id="SM00382">
    <property type="entry name" value="AAA"/>
    <property type="match status" value="1"/>
</dbReference>
<dbReference type="PROSITE" id="PS00211">
    <property type="entry name" value="ABC_TRANSPORTER_1"/>
    <property type="match status" value="1"/>
</dbReference>
<keyword evidence="2" id="KW-0547">Nucleotide-binding</keyword>
<dbReference type="OrthoDB" id="9802264at2"/>
<dbReference type="InterPro" id="IPR015854">
    <property type="entry name" value="ABC_transpr_LolD-like"/>
</dbReference>
<keyword evidence="3" id="KW-0067">ATP-binding</keyword>
<accession>A0A154W7D3</accession>
<dbReference type="GO" id="GO:0016887">
    <property type="term" value="F:ATP hydrolysis activity"/>
    <property type="evidence" value="ECO:0007669"/>
    <property type="project" value="InterPro"/>
</dbReference>
<evidence type="ECO:0000259" key="4">
    <source>
        <dbReference type="PROSITE" id="PS50893"/>
    </source>
</evidence>
<protein>
    <recommendedName>
        <fullName evidence="4">ABC transporter domain-containing protein</fullName>
    </recommendedName>
</protein>
<dbReference type="STRING" id="580166.AUP43_07290"/>
<gene>
    <name evidence="5" type="ORF">AUP43_07290</name>
</gene>
<evidence type="ECO:0000256" key="2">
    <source>
        <dbReference type="ARBA" id="ARBA00022741"/>
    </source>
</evidence>
<dbReference type="Gene3D" id="3.40.50.300">
    <property type="entry name" value="P-loop containing nucleotide triphosphate hydrolases"/>
    <property type="match status" value="1"/>
</dbReference>
<dbReference type="InterPro" id="IPR017871">
    <property type="entry name" value="ABC_transporter-like_CS"/>
</dbReference>
<evidence type="ECO:0000313" key="5">
    <source>
        <dbReference type="EMBL" id="KZD09437.1"/>
    </source>
</evidence>
<dbReference type="GO" id="GO:0005886">
    <property type="term" value="C:plasma membrane"/>
    <property type="evidence" value="ECO:0007669"/>
    <property type="project" value="TreeGrafter"/>
</dbReference>
<sequence>MLTRAVLKGVSFSVSEGEVIIITGPSGSGKTTLLTIIGALRPFREGSVRFQGQDLGGMSEAGLLDIRQRIGFVFQRHNLLKSLPVIENVESGLHLLPETDTEMNRMRAEAMLEAVGLGGRGADYPENLSGGQQQRVAVARALVRMPDMIVADEPTAALDAESGRRVMEVVRNVASQLGCTVLISTHDERIFHVADRRLHIEDGVLQVVH</sequence>
<keyword evidence="6" id="KW-1185">Reference proteome</keyword>
<feature type="domain" description="ABC transporter" evidence="4">
    <location>
        <begin position="1"/>
        <end position="208"/>
    </location>
</feature>
<dbReference type="GO" id="GO:0005524">
    <property type="term" value="F:ATP binding"/>
    <property type="evidence" value="ECO:0007669"/>
    <property type="project" value="UniProtKB-KW"/>
</dbReference>
<proteinExistence type="predicted"/>
<dbReference type="InterPro" id="IPR003439">
    <property type="entry name" value="ABC_transporter-like_ATP-bd"/>
</dbReference>
<dbReference type="GO" id="GO:0022857">
    <property type="term" value="F:transmembrane transporter activity"/>
    <property type="evidence" value="ECO:0007669"/>
    <property type="project" value="TreeGrafter"/>
</dbReference>
<dbReference type="InterPro" id="IPR027417">
    <property type="entry name" value="P-loop_NTPase"/>
</dbReference>
<keyword evidence="1" id="KW-0813">Transport</keyword>
<dbReference type="Proteomes" id="UP000076400">
    <property type="component" value="Unassembled WGS sequence"/>
</dbReference>